<organism evidence="1 2">
    <name type="scientific">Clunio marinus</name>
    <dbReference type="NCBI Taxonomy" id="568069"/>
    <lineage>
        <taxon>Eukaryota</taxon>
        <taxon>Metazoa</taxon>
        <taxon>Ecdysozoa</taxon>
        <taxon>Arthropoda</taxon>
        <taxon>Hexapoda</taxon>
        <taxon>Insecta</taxon>
        <taxon>Pterygota</taxon>
        <taxon>Neoptera</taxon>
        <taxon>Endopterygota</taxon>
        <taxon>Diptera</taxon>
        <taxon>Nematocera</taxon>
        <taxon>Chironomoidea</taxon>
        <taxon>Chironomidae</taxon>
        <taxon>Clunio</taxon>
    </lineage>
</organism>
<dbReference type="EMBL" id="CVRI01000043">
    <property type="protein sequence ID" value="CRK96064.1"/>
    <property type="molecule type" value="Genomic_DNA"/>
</dbReference>
<sequence>MSSVLLSFLLLDSDASDNLKKQSKPTWKWRRKSITIHIWVIPLQVLLQVASSLQQFLSKLCLRTL</sequence>
<protein>
    <submittedName>
        <fullName evidence="1">CLUMA_CG009502, isoform A</fullName>
    </submittedName>
</protein>
<dbReference type="AlphaFoldDB" id="A0A1J1I735"/>
<gene>
    <name evidence="1" type="ORF">CLUMA_CG009502</name>
</gene>
<accession>A0A1J1I735</accession>
<dbReference type="Proteomes" id="UP000183832">
    <property type="component" value="Unassembled WGS sequence"/>
</dbReference>
<dbReference type="OrthoDB" id="278430at2759"/>
<proteinExistence type="predicted"/>
<reference evidence="1 2" key="1">
    <citation type="submission" date="2015-04" db="EMBL/GenBank/DDBJ databases">
        <authorList>
            <person name="Syromyatnikov M.Y."/>
            <person name="Popov V.N."/>
        </authorList>
    </citation>
    <scope>NUCLEOTIDE SEQUENCE [LARGE SCALE GENOMIC DNA]</scope>
</reference>
<evidence type="ECO:0000313" key="1">
    <source>
        <dbReference type="EMBL" id="CRK96064.1"/>
    </source>
</evidence>
<keyword evidence="2" id="KW-1185">Reference proteome</keyword>
<name>A0A1J1I735_9DIPT</name>
<evidence type="ECO:0000313" key="2">
    <source>
        <dbReference type="Proteomes" id="UP000183832"/>
    </source>
</evidence>